<dbReference type="InterPro" id="IPR035669">
    <property type="entry name" value="SGNH_plant_lipase-like"/>
</dbReference>
<dbReference type="Proteomes" id="UP000244005">
    <property type="component" value="Unassembled WGS sequence"/>
</dbReference>
<gene>
    <name evidence="4" type="ORF">MARPO_0031s0054</name>
</gene>
<evidence type="ECO:0000313" key="5">
    <source>
        <dbReference type="Proteomes" id="UP000244005"/>
    </source>
</evidence>
<dbReference type="CDD" id="cd01837">
    <property type="entry name" value="SGNH_plant_lipase_like"/>
    <property type="match status" value="1"/>
</dbReference>
<dbReference type="Gene3D" id="3.40.50.1110">
    <property type="entry name" value="SGNH hydrolase"/>
    <property type="match status" value="1"/>
</dbReference>
<evidence type="ECO:0000256" key="3">
    <source>
        <dbReference type="SAM" id="Phobius"/>
    </source>
</evidence>
<evidence type="ECO:0000256" key="1">
    <source>
        <dbReference type="ARBA" id="ARBA00008668"/>
    </source>
</evidence>
<proteinExistence type="inferred from homology"/>
<dbReference type="PANTHER" id="PTHR45648:SF22">
    <property type="entry name" value="GDSL LIPASE_ACYLHYDROLASE FAMILY PROTEIN (AFU_ORTHOLOGUE AFUA_4G14700)"/>
    <property type="match status" value="1"/>
</dbReference>
<keyword evidence="5" id="KW-1185">Reference proteome</keyword>
<dbReference type="OrthoDB" id="1600564at2759"/>
<reference evidence="5" key="1">
    <citation type="journal article" date="2017" name="Cell">
        <title>Insights into land plant evolution garnered from the Marchantia polymorpha genome.</title>
        <authorList>
            <person name="Bowman J.L."/>
            <person name="Kohchi T."/>
            <person name="Yamato K.T."/>
            <person name="Jenkins J."/>
            <person name="Shu S."/>
            <person name="Ishizaki K."/>
            <person name="Yamaoka S."/>
            <person name="Nishihama R."/>
            <person name="Nakamura Y."/>
            <person name="Berger F."/>
            <person name="Adam C."/>
            <person name="Aki S.S."/>
            <person name="Althoff F."/>
            <person name="Araki T."/>
            <person name="Arteaga-Vazquez M.A."/>
            <person name="Balasubrmanian S."/>
            <person name="Barry K."/>
            <person name="Bauer D."/>
            <person name="Boehm C.R."/>
            <person name="Briginshaw L."/>
            <person name="Caballero-Perez J."/>
            <person name="Catarino B."/>
            <person name="Chen F."/>
            <person name="Chiyoda S."/>
            <person name="Chovatia M."/>
            <person name="Davies K.M."/>
            <person name="Delmans M."/>
            <person name="Demura T."/>
            <person name="Dierschke T."/>
            <person name="Dolan L."/>
            <person name="Dorantes-Acosta A.E."/>
            <person name="Eklund D.M."/>
            <person name="Florent S.N."/>
            <person name="Flores-Sandoval E."/>
            <person name="Fujiyama A."/>
            <person name="Fukuzawa H."/>
            <person name="Galik B."/>
            <person name="Grimanelli D."/>
            <person name="Grimwood J."/>
            <person name="Grossniklaus U."/>
            <person name="Hamada T."/>
            <person name="Haseloff J."/>
            <person name="Hetherington A.J."/>
            <person name="Higo A."/>
            <person name="Hirakawa Y."/>
            <person name="Hundley H.N."/>
            <person name="Ikeda Y."/>
            <person name="Inoue K."/>
            <person name="Inoue S.I."/>
            <person name="Ishida S."/>
            <person name="Jia Q."/>
            <person name="Kakita M."/>
            <person name="Kanazawa T."/>
            <person name="Kawai Y."/>
            <person name="Kawashima T."/>
            <person name="Kennedy M."/>
            <person name="Kinose K."/>
            <person name="Kinoshita T."/>
            <person name="Kohara Y."/>
            <person name="Koide E."/>
            <person name="Komatsu K."/>
            <person name="Kopischke S."/>
            <person name="Kubo M."/>
            <person name="Kyozuka J."/>
            <person name="Lagercrantz U."/>
            <person name="Lin S.S."/>
            <person name="Lindquist E."/>
            <person name="Lipzen A.M."/>
            <person name="Lu C.W."/>
            <person name="De Luna E."/>
            <person name="Martienssen R.A."/>
            <person name="Minamino N."/>
            <person name="Mizutani M."/>
            <person name="Mizutani M."/>
            <person name="Mochizuki N."/>
            <person name="Monte I."/>
            <person name="Mosher R."/>
            <person name="Nagasaki H."/>
            <person name="Nakagami H."/>
            <person name="Naramoto S."/>
            <person name="Nishitani K."/>
            <person name="Ohtani M."/>
            <person name="Okamoto T."/>
            <person name="Okumura M."/>
            <person name="Phillips J."/>
            <person name="Pollak B."/>
            <person name="Reinders A."/>
            <person name="Rovekamp M."/>
            <person name="Sano R."/>
            <person name="Sawa S."/>
            <person name="Schmid M.W."/>
            <person name="Shirakawa M."/>
            <person name="Solano R."/>
            <person name="Spunde A."/>
            <person name="Suetsugu N."/>
            <person name="Sugano S."/>
            <person name="Sugiyama A."/>
            <person name="Sun R."/>
            <person name="Suzuki Y."/>
            <person name="Takenaka M."/>
            <person name="Takezawa D."/>
            <person name="Tomogane H."/>
            <person name="Tsuzuki M."/>
            <person name="Ueda T."/>
            <person name="Umeda M."/>
            <person name="Ward J.M."/>
            <person name="Watanabe Y."/>
            <person name="Yazaki K."/>
            <person name="Yokoyama R."/>
            <person name="Yoshitake Y."/>
            <person name="Yotsui I."/>
            <person name="Zachgo S."/>
            <person name="Schmutz J."/>
        </authorList>
    </citation>
    <scope>NUCLEOTIDE SEQUENCE [LARGE SCALE GENOMIC DNA]</scope>
    <source>
        <strain evidence="5">Tak-1</strain>
    </source>
</reference>
<evidence type="ECO:0000313" key="4">
    <source>
        <dbReference type="EMBL" id="PTQ42073.1"/>
    </source>
</evidence>
<keyword evidence="3" id="KW-1133">Transmembrane helix</keyword>
<protein>
    <submittedName>
        <fullName evidence="4">Uncharacterized protein</fullName>
    </submittedName>
</protein>
<sequence length="380" mass="41467">MTASYVIRRISLIAAGIASAIMLLGTSGMGHRESSPRRRLATAARGGVPALFIMGDSTVDVGNNNNLITLAQATFPPYGQDFDTHEPTGRFSNGRLAVDYLASYLDMPLIPAYLLMNSTSDISKGVNFASAGSGILNDTGTIFGEYVSLSQQLEQFSIVKQRLNEELGATAASRLVAGSIYYISTGSNDFINNYLLPGNPHLDIFPDGYERLLVSSFSDLIKKLYRVGARKIVITSLSPLGCIPSILFKMGSRQGECIGQVNQLVVQYNILLQKELRSLRKHLHGVKLVYNDAYHVFLDIASNATSYGLGSIDQSCCGAGPYGGLKTCSRGFKPCESPKAYFFWDEYHPTSAVYELMAQRFWSGSVKASSPWNIRTLAQM</sequence>
<dbReference type="AlphaFoldDB" id="A0A2R6X7K3"/>
<dbReference type="InterPro" id="IPR051058">
    <property type="entry name" value="GDSL_Est/Lipase"/>
</dbReference>
<dbReference type="InterPro" id="IPR036514">
    <property type="entry name" value="SGNH_hydro_sf"/>
</dbReference>
<dbReference type="SUPFAM" id="SSF52266">
    <property type="entry name" value="SGNH hydrolase"/>
    <property type="match status" value="1"/>
</dbReference>
<name>A0A2R6X7K3_MARPO</name>
<dbReference type="GO" id="GO:0016788">
    <property type="term" value="F:hydrolase activity, acting on ester bonds"/>
    <property type="evidence" value="ECO:0007669"/>
    <property type="project" value="InterPro"/>
</dbReference>
<evidence type="ECO:0000256" key="2">
    <source>
        <dbReference type="ARBA" id="ARBA00022801"/>
    </source>
</evidence>
<dbReference type="OMA" id="GMGHRES"/>
<dbReference type="EMBL" id="KZ772703">
    <property type="protein sequence ID" value="PTQ42073.1"/>
    <property type="molecule type" value="Genomic_DNA"/>
</dbReference>
<dbReference type="Pfam" id="PF00657">
    <property type="entry name" value="Lipase_GDSL"/>
    <property type="match status" value="1"/>
</dbReference>
<keyword evidence="3" id="KW-0472">Membrane</keyword>
<keyword evidence="3" id="KW-0812">Transmembrane</keyword>
<organism evidence="4 5">
    <name type="scientific">Marchantia polymorpha</name>
    <name type="common">Common liverwort</name>
    <name type="synonym">Marchantia aquatica</name>
    <dbReference type="NCBI Taxonomy" id="3197"/>
    <lineage>
        <taxon>Eukaryota</taxon>
        <taxon>Viridiplantae</taxon>
        <taxon>Streptophyta</taxon>
        <taxon>Embryophyta</taxon>
        <taxon>Marchantiophyta</taxon>
        <taxon>Marchantiopsida</taxon>
        <taxon>Marchantiidae</taxon>
        <taxon>Marchantiales</taxon>
        <taxon>Marchantiaceae</taxon>
        <taxon>Marchantia</taxon>
    </lineage>
</organism>
<accession>A0A2R6X7K3</accession>
<dbReference type="PANTHER" id="PTHR45648">
    <property type="entry name" value="GDSL LIPASE/ACYLHYDROLASE FAMILY PROTEIN (AFU_ORTHOLOGUE AFUA_4G14700)"/>
    <property type="match status" value="1"/>
</dbReference>
<keyword evidence="2" id="KW-0378">Hydrolase</keyword>
<feature type="transmembrane region" description="Helical" evidence="3">
    <location>
        <begin position="6"/>
        <end position="29"/>
    </location>
</feature>
<dbReference type="Gramene" id="Mp2g03980.1">
    <property type="protein sequence ID" value="Mp2g03980.1.cds"/>
    <property type="gene ID" value="Mp2g03980"/>
</dbReference>
<comment type="similarity">
    <text evidence="1">Belongs to the 'GDSL' lipolytic enzyme family.</text>
</comment>
<dbReference type="InterPro" id="IPR001087">
    <property type="entry name" value="GDSL"/>
</dbReference>